<comment type="caution">
    <text evidence="2">The sequence shown here is derived from an EMBL/GenBank/DDBJ whole genome shotgun (WGS) entry which is preliminary data.</text>
</comment>
<evidence type="ECO:0000313" key="3">
    <source>
        <dbReference type="Proteomes" id="UP001176941"/>
    </source>
</evidence>
<accession>A0ABN8XJF0</accession>
<evidence type="ECO:0000256" key="1">
    <source>
        <dbReference type="SAM" id="MobiDB-lite"/>
    </source>
</evidence>
<feature type="compositionally biased region" description="Polar residues" evidence="1">
    <location>
        <begin position="100"/>
        <end position="110"/>
    </location>
</feature>
<proteinExistence type="predicted"/>
<evidence type="ECO:0000313" key="2">
    <source>
        <dbReference type="EMBL" id="CAI9149530.1"/>
    </source>
</evidence>
<protein>
    <submittedName>
        <fullName evidence="2">Uncharacterized protein</fullName>
    </submittedName>
</protein>
<organism evidence="2 3">
    <name type="scientific">Rangifer tarandus platyrhynchus</name>
    <name type="common">Svalbard reindeer</name>
    <dbReference type="NCBI Taxonomy" id="3082113"/>
    <lineage>
        <taxon>Eukaryota</taxon>
        <taxon>Metazoa</taxon>
        <taxon>Chordata</taxon>
        <taxon>Craniata</taxon>
        <taxon>Vertebrata</taxon>
        <taxon>Euteleostomi</taxon>
        <taxon>Mammalia</taxon>
        <taxon>Eutheria</taxon>
        <taxon>Laurasiatheria</taxon>
        <taxon>Artiodactyla</taxon>
        <taxon>Ruminantia</taxon>
        <taxon>Pecora</taxon>
        <taxon>Cervidae</taxon>
        <taxon>Odocoileinae</taxon>
        <taxon>Rangifer</taxon>
    </lineage>
</organism>
<reference evidence="2" key="1">
    <citation type="submission" date="2023-04" db="EMBL/GenBank/DDBJ databases">
        <authorList>
            <consortium name="ELIXIR-Norway"/>
        </authorList>
    </citation>
    <scope>NUCLEOTIDE SEQUENCE [LARGE SCALE GENOMIC DNA]</scope>
</reference>
<keyword evidence="3" id="KW-1185">Reference proteome</keyword>
<dbReference type="EMBL" id="CATKSN020000365">
    <property type="protein sequence ID" value="CAI9149530.1"/>
    <property type="molecule type" value="Genomic_DNA"/>
</dbReference>
<dbReference type="Proteomes" id="UP001176941">
    <property type="component" value="Unassembled WGS sequence"/>
</dbReference>
<name>A0ABN8XJF0_RANTA</name>
<gene>
    <name evidence="2" type="ORF">MRATA1EN1_LOCUS31148</name>
</gene>
<feature type="region of interest" description="Disordered" evidence="1">
    <location>
        <begin position="87"/>
        <end position="110"/>
    </location>
</feature>
<sequence>MHPSMFRSALSQSLEWATSIELGEPRRRKPAPWGASPSDELKRTITGVHQSRCHGLRIIQAIIRRAVSSVRAASGVVYYVVRSPAEPPHRTRMRSEAGSAAQQLRSASPDQQNQPLLVSVACSRQASAYGFNCTAYIPPLLVLPSPNTFRRPRPSSADLRHDAHVRAKEQKRTRIYTLFAMVYALSAA</sequence>